<dbReference type="InterPro" id="IPR029058">
    <property type="entry name" value="AB_hydrolase_fold"/>
</dbReference>
<protein>
    <recommendedName>
        <fullName evidence="5">Phospholipase/carboxylesterase/thioesterase domain-containing protein</fullName>
    </recommendedName>
</protein>
<dbReference type="PANTHER" id="PTHR43037">
    <property type="entry name" value="UNNAMED PRODUCT-RELATED"/>
    <property type="match status" value="1"/>
</dbReference>
<evidence type="ECO:0000256" key="2">
    <source>
        <dbReference type="ARBA" id="ARBA00022801"/>
    </source>
</evidence>
<organism evidence="4">
    <name type="scientific">Chromera velia CCMP2878</name>
    <dbReference type="NCBI Taxonomy" id="1169474"/>
    <lineage>
        <taxon>Eukaryota</taxon>
        <taxon>Sar</taxon>
        <taxon>Alveolata</taxon>
        <taxon>Colpodellida</taxon>
        <taxon>Chromeraceae</taxon>
        <taxon>Chromera</taxon>
    </lineage>
</organism>
<evidence type="ECO:0000256" key="3">
    <source>
        <dbReference type="SAM" id="SignalP"/>
    </source>
</evidence>
<dbReference type="PANTHER" id="PTHR43037:SF5">
    <property type="entry name" value="FERULOYL ESTERASE"/>
    <property type="match status" value="1"/>
</dbReference>
<keyword evidence="2" id="KW-0378">Hydrolase</keyword>
<sequence length="373" mass="40302">MGLTPLVLALSVLGAGGLPDDWVARGITCNSRTGLSHPPPLCAPDDKCTDLFPSYAIYGTSEVTEEQHEATCARGFGFLGKDDGPPKEINVPTDFAPGGVRKRKYCLYEPRGTRLPLVIWFHGSSGSAGNVYDITGLRDKAETWRLDDGNEGFLLATPQSLNRHWPPRVIGESGAKHDYIYRDWEKNEDFRFVDRMIDELVASGKADPNRIFVTGWSNGCIFSMAYGIVRYTTPTPAGNRVAAIAGFSGVDPFTAVGIDIGCILAEYPKPNPPLMLVSKDCDVIPCFLVETWVAWLRSSGGEENTNFLLINSNGDQVSECAGLTSCDPATALVNHLAWPSSREDEMLQWLKAHPLDATAPGPGPGPSPTTTGG</sequence>
<name>A0A0G4GFR8_9ALVE</name>
<keyword evidence="1 3" id="KW-0732">Signal</keyword>
<evidence type="ECO:0000313" key="4">
    <source>
        <dbReference type="EMBL" id="CEM28359.1"/>
    </source>
</evidence>
<accession>A0A0G4GFR8</accession>
<dbReference type="Gene3D" id="3.40.50.1820">
    <property type="entry name" value="alpha/beta hydrolase"/>
    <property type="match status" value="1"/>
</dbReference>
<dbReference type="AlphaFoldDB" id="A0A0G4GFR8"/>
<dbReference type="VEuPathDB" id="CryptoDB:Cvel_21694"/>
<gene>
    <name evidence="4" type="ORF">Cvel_21694</name>
</gene>
<dbReference type="InterPro" id="IPR050955">
    <property type="entry name" value="Plant_Biomass_Hydrol_Est"/>
</dbReference>
<feature type="chain" id="PRO_5005190112" description="Phospholipase/carboxylesterase/thioesterase domain-containing protein" evidence="3">
    <location>
        <begin position="18"/>
        <end position="373"/>
    </location>
</feature>
<feature type="signal peptide" evidence="3">
    <location>
        <begin position="1"/>
        <end position="17"/>
    </location>
</feature>
<evidence type="ECO:0000256" key="1">
    <source>
        <dbReference type="ARBA" id="ARBA00022729"/>
    </source>
</evidence>
<dbReference type="SUPFAM" id="SSF53474">
    <property type="entry name" value="alpha/beta-Hydrolases"/>
    <property type="match status" value="1"/>
</dbReference>
<dbReference type="GO" id="GO:0016787">
    <property type="term" value="F:hydrolase activity"/>
    <property type="evidence" value="ECO:0007669"/>
    <property type="project" value="UniProtKB-KW"/>
</dbReference>
<proteinExistence type="predicted"/>
<reference evidence="4" key="1">
    <citation type="submission" date="2014-11" db="EMBL/GenBank/DDBJ databases">
        <authorList>
            <person name="Otto D Thomas"/>
            <person name="Naeem Raeece"/>
        </authorList>
    </citation>
    <scope>NUCLEOTIDE SEQUENCE</scope>
</reference>
<evidence type="ECO:0008006" key="5">
    <source>
        <dbReference type="Google" id="ProtNLM"/>
    </source>
</evidence>
<dbReference type="EMBL" id="CDMZ01001167">
    <property type="protein sequence ID" value="CEM28359.1"/>
    <property type="molecule type" value="Genomic_DNA"/>
</dbReference>